<accession>A0A832YNS7</accession>
<dbReference type="PROSITE" id="PS51278">
    <property type="entry name" value="GATASE_TYPE_2"/>
    <property type="match status" value="1"/>
</dbReference>
<keyword evidence="7 10" id="KW-0479">Metal-binding</keyword>
<evidence type="ECO:0000313" key="14">
    <source>
        <dbReference type="Proteomes" id="UP000605144"/>
    </source>
</evidence>
<dbReference type="GO" id="GO:0000287">
    <property type="term" value="F:magnesium ion binding"/>
    <property type="evidence" value="ECO:0007669"/>
    <property type="project" value="UniProtKB-UniRule"/>
</dbReference>
<proteinExistence type="inferred from homology"/>
<dbReference type="InterPro" id="IPR029055">
    <property type="entry name" value="Ntn_hydrolases_N"/>
</dbReference>
<organism evidence="13 14">
    <name type="scientific">Methanothermococcus okinawensis</name>
    <dbReference type="NCBI Taxonomy" id="155863"/>
    <lineage>
        <taxon>Archaea</taxon>
        <taxon>Methanobacteriati</taxon>
        <taxon>Methanobacteriota</taxon>
        <taxon>Methanomada group</taxon>
        <taxon>Methanococci</taxon>
        <taxon>Methanococcales</taxon>
        <taxon>Methanococcaceae</taxon>
        <taxon>Methanothermococcus</taxon>
    </lineage>
</organism>
<evidence type="ECO:0000256" key="5">
    <source>
        <dbReference type="ARBA" id="ARBA00022755"/>
    </source>
</evidence>
<feature type="binding site" evidence="7 11">
    <location>
        <position position="247"/>
    </location>
    <ligand>
        <name>[4Fe-4S] cluster</name>
        <dbReference type="ChEBI" id="CHEBI:49883"/>
    </ligand>
</feature>
<dbReference type="GO" id="GO:0051539">
    <property type="term" value="F:4 iron, 4 sulfur cluster binding"/>
    <property type="evidence" value="ECO:0007669"/>
    <property type="project" value="UniProtKB-KW"/>
</dbReference>
<dbReference type="CDD" id="cd00715">
    <property type="entry name" value="GPATase_N"/>
    <property type="match status" value="1"/>
</dbReference>
<keyword evidence="4 7" id="KW-0808">Transferase</keyword>
<dbReference type="CDD" id="cd06223">
    <property type="entry name" value="PRTases_typeI"/>
    <property type="match status" value="1"/>
</dbReference>
<feature type="active site" description="Nucleophile" evidence="7 9">
    <location>
        <position position="2"/>
    </location>
</feature>
<dbReference type="HAMAP" id="MF_01931">
    <property type="entry name" value="PurF"/>
    <property type="match status" value="1"/>
</dbReference>
<dbReference type="Pfam" id="PF13522">
    <property type="entry name" value="GATase_6"/>
    <property type="match status" value="1"/>
</dbReference>
<evidence type="ECO:0000256" key="11">
    <source>
        <dbReference type="PIRSR" id="PIRSR000485-3"/>
    </source>
</evidence>
<dbReference type="InterPro" id="IPR035584">
    <property type="entry name" value="PurF_N"/>
</dbReference>
<evidence type="ECO:0000256" key="6">
    <source>
        <dbReference type="ARBA" id="ARBA00022962"/>
    </source>
</evidence>
<dbReference type="InterPro" id="IPR017932">
    <property type="entry name" value="GATase_2_dom"/>
</dbReference>
<evidence type="ECO:0000256" key="8">
    <source>
        <dbReference type="PIRNR" id="PIRNR000485"/>
    </source>
</evidence>
<dbReference type="Proteomes" id="UP000605144">
    <property type="component" value="Unassembled WGS sequence"/>
</dbReference>
<feature type="binding site" evidence="7 11">
    <location>
        <position position="442"/>
    </location>
    <ligand>
        <name>[4Fe-4S] cluster</name>
        <dbReference type="ChEBI" id="CHEBI:49883"/>
    </ligand>
</feature>
<feature type="binding site" evidence="7 11">
    <location>
        <position position="393"/>
    </location>
    <ligand>
        <name>[4Fe-4S] cluster</name>
        <dbReference type="ChEBI" id="CHEBI:49883"/>
    </ligand>
</feature>
<dbReference type="AlphaFoldDB" id="A0A832YNS7"/>
<dbReference type="GO" id="GO:0009113">
    <property type="term" value="P:purine nucleobase biosynthetic process"/>
    <property type="evidence" value="ECO:0007669"/>
    <property type="project" value="UniProtKB-UniRule"/>
</dbReference>
<comment type="caution">
    <text evidence="13">The sequence shown here is derived from an EMBL/GenBank/DDBJ whole genome shotgun (WGS) entry which is preliminary data.</text>
</comment>
<keyword evidence="7 11" id="KW-0408">Iron</keyword>
<dbReference type="PANTHER" id="PTHR11907">
    <property type="entry name" value="AMIDOPHOSPHORIBOSYLTRANSFERASE"/>
    <property type="match status" value="1"/>
</dbReference>
<dbReference type="Gene3D" id="3.60.20.10">
    <property type="entry name" value="Glutamine Phosphoribosylpyrophosphate, subunit 1, domain 1"/>
    <property type="match status" value="1"/>
</dbReference>
<dbReference type="NCBIfam" id="TIGR01134">
    <property type="entry name" value="purF"/>
    <property type="match status" value="1"/>
</dbReference>
<comment type="cofactor">
    <cofactor evidence="7 10">
        <name>Mg(2+)</name>
        <dbReference type="ChEBI" id="CHEBI:18420"/>
    </cofactor>
    <text evidence="7 10">Binds 1 Mg(2+) ion per subunit.</text>
</comment>
<dbReference type="InterPro" id="IPR005854">
    <property type="entry name" value="PurF"/>
</dbReference>
<dbReference type="InterPro" id="IPR029057">
    <property type="entry name" value="PRTase-like"/>
</dbReference>
<keyword evidence="6 7" id="KW-0315">Glutamine amidotransferase</keyword>
<keyword evidence="3 7" id="KW-0328">Glycosyltransferase</keyword>
<dbReference type="Pfam" id="PF00156">
    <property type="entry name" value="Pribosyltran"/>
    <property type="match status" value="1"/>
</dbReference>
<feature type="binding site" evidence="7 10">
    <location>
        <position position="357"/>
    </location>
    <ligand>
        <name>Mg(2+)</name>
        <dbReference type="ChEBI" id="CHEBI:18420"/>
    </ligand>
</feature>
<feature type="binding site" evidence="7 10">
    <location>
        <position position="294"/>
    </location>
    <ligand>
        <name>Mg(2+)</name>
        <dbReference type="ChEBI" id="CHEBI:18420"/>
    </ligand>
</feature>
<dbReference type="EMBL" id="DQSV01000094">
    <property type="protein sequence ID" value="HIP17627.1"/>
    <property type="molecule type" value="Genomic_DNA"/>
</dbReference>
<dbReference type="SUPFAM" id="SSF56235">
    <property type="entry name" value="N-terminal nucleophile aminohydrolases (Ntn hydrolases)"/>
    <property type="match status" value="1"/>
</dbReference>
<reference evidence="13" key="1">
    <citation type="journal article" date="2020" name="ISME J.">
        <title>Gammaproteobacteria mediating utilization of methyl-, sulfur- and petroleum organic compounds in deep ocean hydrothermal plumes.</title>
        <authorList>
            <person name="Zhou Z."/>
            <person name="Liu Y."/>
            <person name="Pan J."/>
            <person name="Cron B.R."/>
            <person name="Toner B.M."/>
            <person name="Anantharaman K."/>
            <person name="Breier J.A."/>
            <person name="Dick G.J."/>
            <person name="Li M."/>
        </authorList>
    </citation>
    <scope>NUCLEOTIDE SEQUENCE</scope>
    <source>
        <strain evidence="13">SZUA-1385</strain>
    </source>
</reference>
<feature type="binding site" evidence="7 10">
    <location>
        <position position="356"/>
    </location>
    <ligand>
        <name>Mg(2+)</name>
        <dbReference type="ChEBI" id="CHEBI:18420"/>
    </ligand>
</feature>
<comment type="similarity">
    <text evidence="2 7 8">In the C-terminal section; belongs to the purine/pyrimidine phosphoribosyltransferase family.</text>
</comment>
<dbReference type="SUPFAM" id="SSF53271">
    <property type="entry name" value="PRTase-like"/>
    <property type="match status" value="1"/>
</dbReference>
<keyword evidence="7 10" id="KW-0460">Magnesium</keyword>
<dbReference type="InterPro" id="IPR000836">
    <property type="entry name" value="PRTase_dom"/>
</dbReference>
<dbReference type="Gene3D" id="3.40.50.2020">
    <property type="match status" value="1"/>
</dbReference>
<evidence type="ECO:0000256" key="2">
    <source>
        <dbReference type="ARBA" id="ARBA00010138"/>
    </source>
</evidence>
<feature type="binding site" evidence="7 11">
    <location>
        <position position="445"/>
    </location>
    <ligand>
        <name>[4Fe-4S] cluster</name>
        <dbReference type="ChEBI" id="CHEBI:49883"/>
    </ligand>
</feature>
<comment type="catalytic activity">
    <reaction evidence="7 8">
        <text>5-phospho-beta-D-ribosylamine + L-glutamate + diphosphate = 5-phospho-alpha-D-ribose 1-diphosphate + L-glutamine + H2O</text>
        <dbReference type="Rhea" id="RHEA:14905"/>
        <dbReference type="ChEBI" id="CHEBI:15377"/>
        <dbReference type="ChEBI" id="CHEBI:29985"/>
        <dbReference type="ChEBI" id="CHEBI:33019"/>
        <dbReference type="ChEBI" id="CHEBI:58017"/>
        <dbReference type="ChEBI" id="CHEBI:58359"/>
        <dbReference type="ChEBI" id="CHEBI:58681"/>
        <dbReference type="EC" id="2.4.2.14"/>
    </reaction>
</comment>
<dbReference type="GO" id="GO:0006189">
    <property type="term" value="P:'de novo' IMP biosynthetic process"/>
    <property type="evidence" value="ECO:0007669"/>
    <property type="project" value="UniProtKB-UniRule"/>
</dbReference>
<keyword evidence="7" id="KW-0004">4Fe-4S</keyword>
<dbReference type="PIRSF" id="PIRSF000485">
    <property type="entry name" value="Amd_phspho_trans"/>
    <property type="match status" value="1"/>
</dbReference>
<evidence type="ECO:0000256" key="3">
    <source>
        <dbReference type="ARBA" id="ARBA00022676"/>
    </source>
</evidence>
<protein>
    <recommendedName>
        <fullName evidence="7">Amidophosphoribosyltransferase</fullName>
        <shortName evidence="7">ATase</shortName>
        <ecNumber evidence="7">2.4.2.14</ecNumber>
    </recommendedName>
    <alternativeName>
        <fullName evidence="7">Glutamine phosphoribosylpyrophosphate amidotransferase</fullName>
        <shortName evidence="7">GPATase</shortName>
    </alternativeName>
</protein>
<sequence length="472" mass="52142">MCGIFGAFSFSEENISKKIYYGLYALQHRGQEGAGIVVSNGKELFSHKGLGLIPEVFNEDNIQSLMGHVGIGHVRYSTTGSSVIENCQPFIVSSSLGNLAIAHNGDILNSHILRENLEKQGHIFTSSTDSEVIAHLLVKELLKTEDIVQSIINVSKNIVGAYSLIILYNNTLIGVRDPNGFKPLCIGRDENDNYYISSETCGIDVVNGELIRDVYPGEMILINKDGLNSYIYSDSLKTSSSISPTTCMFEYVYFARPDSVIDGISVYNVRRNIGKILAKEEPCNAHIVSPVPDSGVTTAIGYSEELSIPYYEALIKNRYVGRTFILPSQEERDLAVRLKLNPVKSIIKDKKVVLIDDSIVRGTTSRRIVDMVKRAGAKEVHLRIGSPKIISPCYYGIDMPTKEELIANSKSVDEIKDYIHADSLGYLSIEGLLKGIGRKNLCLACVSGDYPTDILCKFNNTDKYHNCNCGKL</sequence>
<evidence type="ECO:0000313" key="13">
    <source>
        <dbReference type="EMBL" id="HIP17627.1"/>
    </source>
</evidence>
<dbReference type="GO" id="GO:0004044">
    <property type="term" value="F:amidophosphoribosyltransferase activity"/>
    <property type="evidence" value="ECO:0007669"/>
    <property type="project" value="UniProtKB-UniRule"/>
</dbReference>
<dbReference type="UniPathway" id="UPA00074">
    <property type="reaction ID" value="UER00124"/>
</dbReference>
<evidence type="ECO:0000256" key="4">
    <source>
        <dbReference type="ARBA" id="ARBA00022679"/>
    </source>
</evidence>
<evidence type="ECO:0000256" key="9">
    <source>
        <dbReference type="PIRSR" id="PIRSR000485-1"/>
    </source>
</evidence>
<name>A0A832YNS7_9EURY</name>
<comment type="pathway">
    <text evidence="1 7 8">Purine metabolism; IMP biosynthesis via de novo pathway; N(1)-(5-phospho-D-ribosyl)glycinamide from 5-phospho-alpha-D-ribose 1-diphosphate: step 1/2.</text>
</comment>
<gene>
    <name evidence="7 13" type="primary">purF</name>
    <name evidence="13" type="ORF">EYG76_04970</name>
</gene>
<evidence type="ECO:0000256" key="1">
    <source>
        <dbReference type="ARBA" id="ARBA00005209"/>
    </source>
</evidence>
<keyword evidence="7 11" id="KW-0411">Iron-sulfur</keyword>
<keyword evidence="5 7" id="KW-0658">Purine biosynthesis</keyword>
<comment type="cofactor">
    <cofactor evidence="7 11">
        <name>[4Fe-4S] cluster</name>
        <dbReference type="ChEBI" id="CHEBI:49883"/>
    </cofactor>
    <text evidence="7 11">Binds 1 [4Fe-4S] cluster per subunit.</text>
</comment>
<evidence type="ECO:0000259" key="12">
    <source>
        <dbReference type="PROSITE" id="PS51278"/>
    </source>
</evidence>
<dbReference type="EC" id="2.4.2.14" evidence="7"/>
<feature type="domain" description="Glutamine amidotransferase type-2" evidence="12">
    <location>
        <begin position="2"/>
        <end position="225"/>
    </location>
</feature>
<evidence type="ECO:0000256" key="10">
    <source>
        <dbReference type="PIRSR" id="PIRSR000485-2"/>
    </source>
</evidence>
<evidence type="ECO:0000256" key="7">
    <source>
        <dbReference type="HAMAP-Rule" id="MF_01931"/>
    </source>
</evidence>
<comment type="function">
    <text evidence="7">Catalyzes the formation of phosphoribosylamine from phosphoribosylpyrophosphate (PRPP) and glutamine.</text>
</comment>